<dbReference type="OrthoDB" id="1918237at2759"/>
<keyword evidence="1" id="KW-0175">Coiled coil</keyword>
<dbReference type="InterPro" id="IPR056852">
    <property type="entry name" value="AK17A/B"/>
</dbReference>
<dbReference type="InterPro" id="IPR035979">
    <property type="entry name" value="RBD_domain_sf"/>
</dbReference>
<feature type="region of interest" description="Disordered" evidence="2">
    <location>
        <begin position="376"/>
        <end position="405"/>
    </location>
</feature>
<dbReference type="PANTHER" id="PTHR12484:SF4">
    <property type="entry name" value="A-KINASE ANCHOR PROTEIN 17A"/>
    <property type="match status" value="1"/>
</dbReference>
<feature type="coiled-coil region" evidence="1">
    <location>
        <begin position="281"/>
        <end position="340"/>
    </location>
</feature>
<dbReference type="AlphaFoldDB" id="A0A0C2MTA9"/>
<dbReference type="GO" id="GO:0003676">
    <property type="term" value="F:nucleic acid binding"/>
    <property type="evidence" value="ECO:0007669"/>
    <property type="project" value="InterPro"/>
</dbReference>
<name>A0A0C2MTA9_THEKT</name>
<evidence type="ECO:0000313" key="3">
    <source>
        <dbReference type="EMBL" id="KII67450.1"/>
    </source>
</evidence>
<dbReference type="GO" id="GO:0016301">
    <property type="term" value="F:kinase activity"/>
    <property type="evidence" value="ECO:0007669"/>
    <property type="project" value="UniProtKB-KW"/>
</dbReference>
<dbReference type="Proteomes" id="UP000031668">
    <property type="component" value="Unassembled WGS sequence"/>
</dbReference>
<evidence type="ECO:0000256" key="2">
    <source>
        <dbReference type="SAM" id="MobiDB-lite"/>
    </source>
</evidence>
<dbReference type="SUPFAM" id="SSF54928">
    <property type="entry name" value="RNA-binding domain, RBD"/>
    <property type="match status" value="1"/>
</dbReference>
<gene>
    <name evidence="3" type="ORF">RF11_07836</name>
</gene>
<dbReference type="EMBL" id="JWZT01003185">
    <property type="protein sequence ID" value="KII67450.1"/>
    <property type="molecule type" value="Genomic_DNA"/>
</dbReference>
<reference evidence="3 4" key="1">
    <citation type="journal article" date="2014" name="Genome Biol. Evol.">
        <title>The genome of the myxosporean Thelohanellus kitauei shows adaptations to nutrient acquisition within its fish host.</title>
        <authorList>
            <person name="Yang Y."/>
            <person name="Xiong J."/>
            <person name="Zhou Z."/>
            <person name="Huo F."/>
            <person name="Miao W."/>
            <person name="Ran C."/>
            <person name="Liu Y."/>
            <person name="Zhang J."/>
            <person name="Feng J."/>
            <person name="Wang M."/>
            <person name="Wang M."/>
            <person name="Wang L."/>
            <person name="Yao B."/>
        </authorList>
    </citation>
    <scope>NUCLEOTIDE SEQUENCE [LARGE SCALE GENOMIC DNA]</scope>
    <source>
        <strain evidence="3">Wuqing</strain>
    </source>
</reference>
<dbReference type="Gene3D" id="3.30.70.330">
    <property type="match status" value="1"/>
</dbReference>
<proteinExistence type="predicted"/>
<dbReference type="Pfam" id="PF25015">
    <property type="entry name" value="RBD_AKAP-17A"/>
    <property type="match status" value="1"/>
</dbReference>
<dbReference type="OMA" id="QYHEYAG"/>
<accession>A0A0C2MTA9</accession>
<keyword evidence="3" id="KW-0808">Transferase</keyword>
<evidence type="ECO:0000256" key="1">
    <source>
        <dbReference type="SAM" id="Coils"/>
    </source>
</evidence>
<evidence type="ECO:0000313" key="4">
    <source>
        <dbReference type="Proteomes" id="UP000031668"/>
    </source>
</evidence>
<feature type="compositionally biased region" description="Basic residues" evidence="2">
    <location>
        <begin position="384"/>
        <end position="405"/>
    </location>
</feature>
<sequence length="405" mass="47499">MDDGLVVIHKDLGLFLKPLSKIMITIVLPEKKIVGKMISNWEVMETIKKKIQPDSFLALKVCNSSLIKVLLEAEVMSLEQRAMIIKKLDKNHIKLSGFQDKFIMSAEPAKIKTVKRLDWETFFKGSDFIDSDPGERPDTIHIEDLPVAWFKVPGKRIDEYIRDIFSKFGKITNLVVPLLDPYNDRVNAVIENGYEPESDGFRKTSFLARGLMFDAYVQFESYQSFCDCIETFNGMKMVKVSDEDQHFCNFKFDFDRTKRLSEKVIEEREKIKMNLIENDKIKQAELEAKKTDEQKALEEEKIAQLKQIEEEEAEKLREEQERLKQERLEVEEKLKKDEERYNLLVKDYTSLKKRLESVKKCRQQCAESVLKKSLSKIERELTKPKSRKRKGSHRSSSLKKVPRHY</sequence>
<dbReference type="PANTHER" id="PTHR12484">
    <property type="entry name" value="B-LYMPHOCYTE ANTIGEN-RELATED"/>
    <property type="match status" value="1"/>
</dbReference>
<dbReference type="InterPro" id="IPR012677">
    <property type="entry name" value="Nucleotide-bd_a/b_plait_sf"/>
</dbReference>
<protein>
    <submittedName>
        <fullName evidence="3">A-kinase anchor protein 17A</fullName>
    </submittedName>
</protein>
<keyword evidence="4" id="KW-1185">Reference proteome</keyword>
<comment type="caution">
    <text evidence="3">The sequence shown here is derived from an EMBL/GenBank/DDBJ whole genome shotgun (WGS) entry which is preliminary data.</text>
</comment>
<organism evidence="3 4">
    <name type="scientific">Thelohanellus kitauei</name>
    <name type="common">Myxosporean</name>
    <dbReference type="NCBI Taxonomy" id="669202"/>
    <lineage>
        <taxon>Eukaryota</taxon>
        <taxon>Metazoa</taxon>
        <taxon>Cnidaria</taxon>
        <taxon>Myxozoa</taxon>
        <taxon>Myxosporea</taxon>
        <taxon>Bivalvulida</taxon>
        <taxon>Platysporina</taxon>
        <taxon>Myxobolidae</taxon>
        <taxon>Thelohanellus</taxon>
    </lineage>
</organism>
<keyword evidence="3" id="KW-0418">Kinase</keyword>